<reference evidence="2 3" key="1">
    <citation type="journal article" date="2014" name="Arch. Microbiol.">
        <title>Arthrobacter enclensis sp. nov., isolated from sediment sample.</title>
        <authorList>
            <person name="Dastager S.G."/>
            <person name="Liu Q."/>
            <person name="Tang S.K."/>
            <person name="Krishnamurthi S."/>
            <person name="Lee J.C."/>
            <person name="Li W.J."/>
        </authorList>
    </citation>
    <scope>NUCLEOTIDE SEQUENCE [LARGE SCALE GENOMIC DNA]</scope>
    <source>
        <strain evidence="2 3">NIO-1008</strain>
    </source>
</reference>
<protein>
    <submittedName>
        <fullName evidence="2">Uncharacterized protein</fullName>
    </submittedName>
</protein>
<gene>
    <name evidence="2" type="ORF">AS031_12610</name>
</gene>
<organism evidence="2 3">
    <name type="scientific">Pseudarthrobacter enclensis</name>
    <dbReference type="NCBI Taxonomy" id="993070"/>
    <lineage>
        <taxon>Bacteria</taxon>
        <taxon>Bacillati</taxon>
        <taxon>Actinomycetota</taxon>
        <taxon>Actinomycetes</taxon>
        <taxon>Micrococcales</taxon>
        <taxon>Micrococcaceae</taxon>
        <taxon>Pseudarthrobacter</taxon>
    </lineage>
</organism>
<sequence>MPVSEDSNESFVNNVEDYVRNALGDLKSDYEDPDDMRNRLSELRDVVNEYSPYSWLESDFATAAQSIEETKEAAPEEDMSPTVATQVFANSNGQTSSGLPKDRKSREDHQIRELFKHLT</sequence>
<evidence type="ECO:0000313" key="2">
    <source>
        <dbReference type="EMBL" id="KSU75408.1"/>
    </source>
</evidence>
<dbReference type="Proteomes" id="UP000053199">
    <property type="component" value="Unassembled WGS sequence"/>
</dbReference>
<dbReference type="AlphaFoldDB" id="A0A0V8ILI0"/>
<accession>A0A0V8ILI0</accession>
<evidence type="ECO:0000313" key="3">
    <source>
        <dbReference type="Proteomes" id="UP000053199"/>
    </source>
</evidence>
<evidence type="ECO:0000256" key="1">
    <source>
        <dbReference type="SAM" id="MobiDB-lite"/>
    </source>
</evidence>
<name>A0A0V8ILI0_9MICC</name>
<proteinExistence type="predicted"/>
<feature type="region of interest" description="Disordered" evidence="1">
    <location>
        <begin position="67"/>
        <end position="110"/>
    </location>
</feature>
<feature type="compositionally biased region" description="Basic and acidic residues" evidence="1">
    <location>
        <begin position="100"/>
        <end position="110"/>
    </location>
</feature>
<comment type="caution">
    <text evidence="2">The sequence shown here is derived from an EMBL/GenBank/DDBJ whole genome shotgun (WGS) entry which is preliminary data.</text>
</comment>
<keyword evidence="3" id="KW-1185">Reference proteome</keyword>
<feature type="compositionally biased region" description="Polar residues" evidence="1">
    <location>
        <begin position="82"/>
        <end position="98"/>
    </location>
</feature>
<dbReference type="EMBL" id="LNQM01000005">
    <property type="protein sequence ID" value="KSU75408.1"/>
    <property type="molecule type" value="Genomic_DNA"/>
</dbReference>